<reference evidence="2" key="1">
    <citation type="submission" date="2019-11" db="EMBL/GenBank/DDBJ databases">
        <title>The nuclear and mitochondrial genomes of Frieseomelitta varia - a highly eusocial stingless bee (Meliponini) with a permanently sterile worker caste.</title>
        <authorList>
            <person name="Freitas F.C.P."/>
            <person name="Lourenco A.P."/>
            <person name="Nunes F.M.F."/>
            <person name="Paschoal A.R."/>
            <person name="Abreu F.C.P."/>
            <person name="Barbin F.O."/>
            <person name="Bataglia L."/>
            <person name="Cardoso-Junior C.A.M."/>
            <person name="Cervoni M.S."/>
            <person name="Silva S.R."/>
            <person name="Dalarmi F."/>
            <person name="Del Lama M.A."/>
            <person name="Depintor T.S."/>
            <person name="Ferreira K.M."/>
            <person name="Goria P.S."/>
            <person name="Jaskot M.C."/>
            <person name="Lago D.C."/>
            <person name="Luna-Lucena D."/>
            <person name="Moda L.M."/>
            <person name="Nascimento L."/>
            <person name="Pedrino M."/>
            <person name="Rabico F.O."/>
            <person name="Sanches F.C."/>
            <person name="Santos D.E."/>
            <person name="Santos C.G."/>
            <person name="Vieira J."/>
            <person name="Lopes T.F."/>
            <person name="Barchuk A.R."/>
            <person name="Hartfelder K."/>
            <person name="Simoes Z.L.P."/>
            <person name="Bitondi M.M.G."/>
            <person name="Pinheiro D.G."/>
        </authorList>
    </citation>
    <scope>NUCLEOTIDE SEQUENCE</scope>
    <source>
        <strain evidence="2">USP_RPSP 00005682</strain>
        <tissue evidence="2">Whole individual</tissue>
    </source>
</reference>
<feature type="signal peptide" evidence="1">
    <location>
        <begin position="1"/>
        <end position="21"/>
    </location>
</feature>
<comment type="caution">
    <text evidence="2">The sequence shown here is derived from an EMBL/GenBank/DDBJ whole genome shotgun (WGS) entry which is preliminary data.</text>
</comment>
<feature type="chain" id="PRO_5032497384" evidence="1">
    <location>
        <begin position="22"/>
        <end position="93"/>
    </location>
</feature>
<proteinExistence type="predicted"/>
<accession>A0A833S8E9</accession>
<keyword evidence="3" id="KW-1185">Reference proteome</keyword>
<evidence type="ECO:0000256" key="1">
    <source>
        <dbReference type="SAM" id="SignalP"/>
    </source>
</evidence>
<dbReference type="Proteomes" id="UP000655588">
    <property type="component" value="Unassembled WGS sequence"/>
</dbReference>
<dbReference type="EMBL" id="WNWW01000773">
    <property type="protein sequence ID" value="KAF3422118.1"/>
    <property type="molecule type" value="Genomic_DNA"/>
</dbReference>
<dbReference type="AlphaFoldDB" id="A0A833S8E9"/>
<evidence type="ECO:0000313" key="2">
    <source>
        <dbReference type="EMBL" id="KAF3422118.1"/>
    </source>
</evidence>
<organism evidence="2 3">
    <name type="scientific">Frieseomelitta varia</name>
    <dbReference type="NCBI Taxonomy" id="561572"/>
    <lineage>
        <taxon>Eukaryota</taxon>
        <taxon>Metazoa</taxon>
        <taxon>Ecdysozoa</taxon>
        <taxon>Arthropoda</taxon>
        <taxon>Hexapoda</taxon>
        <taxon>Insecta</taxon>
        <taxon>Pterygota</taxon>
        <taxon>Neoptera</taxon>
        <taxon>Endopterygota</taxon>
        <taxon>Hymenoptera</taxon>
        <taxon>Apocrita</taxon>
        <taxon>Aculeata</taxon>
        <taxon>Apoidea</taxon>
        <taxon>Anthophila</taxon>
        <taxon>Apidae</taxon>
        <taxon>Frieseomelitta</taxon>
    </lineage>
</organism>
<name>A0A833S8E9_9HYME</name>
<protein>
    <submittedName>
        <fullName evidence="2">Uncharacterized protein</fullName>
    </submittedName>
</protein>
<evidence type="ECO:0000313" key="3">
    <source>
        <dbReference type="Proteomes" id="UP000655588"/>
    </source>
</evidence>
<sequence length="93" mass="10860">MNISALRIIIERLLLLRLKTCTEDNKCHWDQEEIFTERFFLTKRSFHVPPTLRNIPEEQRSLKAGDLSHQESNNIAASTMKLQSDSFSSEKII</sequence>
<gene>
    <name evidence="2" type="ORF">E2986_11274</name>
</gene>
<keyword evidence="1" id="KW-0732">Signal</keyword>